<dbReference type="GO" id="GO:0008740">
    <property type="term" value="F:L-rhamnose isomerase activity"/>
    <property type="evidence" value="ECO:0007669"/>
    <property type="project" value="TreeGrafter"/>
</dbReference>
<dbReference type="GO" id="GO:0046872">
    <property type="term" value="F:metal ion binding"/>
    <property type="evidence" value="ECO:0007669"/>
    <property type="project" value="UniProtKB-KW"/>
</dbReference>
<keyword evidence="1" id="KW-0479">Metal-binding</keyword>
<feature type="region of interest" description="Disordered" evidence="4">
    <location>
        <begin position="117"/>
        <end position="171"/>
    </location>
</feature>
<dbReference type="EMBL" id="AZAN01000001">
    <property type="protein sequence ID" value="ETA71164.1"/>
    <property type="molecule type" value="Genomic_DNA"/>
</dbReference>
<dbReference type="Gene3D" id="3.20.20.150">
    <property type="entry name" value="Divalent-metal-dependent TIM barrel enzymes"/>
    <property type="match status" value="1"/>
</dbReference>
<dbReference type="SUPFAM" id="SSF51658">
    <property type="entry name" value="Xylose isomerase-like"/>
    <property type="match status" value="1"/>
</dbReference>
<comment type="caution">
    <text evidence="5">The sequence shown here is derived from an EMBL/GenBank/DDBJ whole genome shotgun (WGS) entry which is preliminary data.</text>
</comment>
<dbReference type="GO" id="GO:0019324">
    <property type="term" value="P:L-lyxose metabolic process"/>
    <property type="evidence" value="ECO:0007669"/>
    <property type="project" value="TreeGrafter"/>
</dbReference>
<dbReference type="PANTHER" id="PTHR30268:SF0">
    <property type="entry name" value="L-RHAMNOSE ISOMERASE"/>
    <property type="match status" value="1"/>
</dbReference>
<keyword evidence="6" id="KW-1185">Reference proteome</keyword>
<dbReference type="HOGENOM" id="CLU_1559675_0_0_11"/>
<organism evidence="5 6">
    <name type="scientific">Actinospica robiniae DSM 44927</name>
    <dbReference type="NCBI Taxonomy" id="479430"/>
    <lineage>
        <taxon>Bacteria</taxon>
        <taxon>Bacillati</taxon>
        <taxon>Actinomycetota</taxon>
        <taxon>Actinomycetes</taxon>
        <taxon>Catenulisporales</taxon>
        <taxon>Actinospicaceae</taxon>
        <taxon>Actinospica</taxon>
    </lineage>
</organism>
<reference evidence="5 6" key="1">
    <citation type="submission" date="2013-08" db="EMBL/GenBank/DDBJ databases">
        <authorList>
            <consortium name="DOE Joint Genome Institute"/>
            <person name="Eisen J."/>
            <person name="Huntemann M."/>
            <person name="Han J."/>
            <person name="Chen A."/>
            <person name="Kyrpides N."/>
            <person name="Mavromatis K."/>
            <person name="Markowitz V."/>
            <person name="Palaniappan K."/>
            <person name="Ivanova N."/>
            <person name="Schaumberg A."/>
            <person name="Pati A."/>
            <person name="Liolios K."/>
            <person name="Nordberg H.P."/>
            <person name="Cantor M.N."/>
            <person name="Hua S.X."/>
            <person name="Woyke T."/>
        </authorList>
    </citation>
    <scope>NUCLEOTIDE SEQUENCE [LARGE SCALE GENOMIC DNA]</scope>
    <source>
        <strain evidence="5 6">DSM 44927</strain>
    </source>
</reference>
<dbReference type="Proteomes" id="UP000019485">
    <property type="component" value="Unassembled WGS sequence"/>
</dbReference>
<name>W9DWF7_9ACTN</name>
<gene>
    <name evidence="5" type="ORF">ActroDRAFT_0192</name>
</gene>
<dbReference type="PATRIC" id="fig|479430.3.peg.201"/>
<dbReference type="InterPro" id="IPR036237">
    <property type="entry name" value="Xyl_isomerase-like_sf"/>
</dbReference>
<dbReference type="GO" id="GO:0019301">
    <property type="term" value="P:rhamnose catabolic process"/>
    <property type="evidence" value="ECO:0007669"/>
    <property type="project" value="TreeGrafter"/>
</dbReference>
<evidence type="ECO:0000313" key="6">
    <source>
        <dbReference type="Proteomes" id="UP000019485"/>
    </source>
</evidence>
<keyword evidence="2" id="KW-0464">Manganese</keyword>
<dbReference type="InterPro" id="IPR050337">
    <property type="entry name" value="L-rhamnose_isomerase"/>
</dbReference>
<protein>
    <recommendedName>
        <fullName evidence="7">Sugar isomerase</fullName>
    </recommendedName>
</protein>
<accession>W9DWF7</accession>
<evidence type="ECO:0008006" key="7">
    <source>
        <dbReference type="Google" id="ProtNLM"/>
    </source>
</evidence>
<evidence type="ECO:0000256" key="4">
    <source>
        <dbReference type="SAM" id="MobiDB-lite"/>
    </source>
</evidence>
<proteinExistence type="predicted"/>
<dbReference type="PANTHER" id="PTHR30268">
    <property type="entry name" value="L-RHAMNOSE ISOMERASE"/>
    <property type="match status" value="1"/>
</dbReference>
<dbReference type="AlphaFoldDB" id="W9DWF7"/>
<evidence type="ECO:0000256" key="2">
    <source>
        <dbReference type="ARBA" id="ARBA00023211"/>
    </source>
</evidence>
<evidence type="ECO:0000313" key="5">
    <source>
        <dbReference type="EMBL" id="ETA71164.1"/>
    </source>
</evidence>
<keyword evidence="3" id="KW-0413">Isomerase</keyword>
<sequence>MANRPAAVKSALKSQVIETPSWGYGNSGTRFRVFPQAGVPRDPFEKLADAAAVHAVTGVAAPVSLHIPRDRVADYGKLADHAAGLGVRVGMINSNTFQDEDCKLGSVCHPDVGVRRKVTPASANGPRPRLGSQTGIEPQLRRDKNAGSHPGCHGADRRRAALHVPAWSRRS</sequence>
<evidence type="ECO:0000256" key="1">
    <source>
        <dbReference type="ARBA" id="ARBA00022723"/>
    </source>
</evidence>
<evidence type="ECO:0000256" key="3">
    <source>
        <dbReference type="ARBA" id="ARBA00023235"/>
    </source>
</evidence>